<reference evidence="2 3" key="1">
    <citation type="submission" date="2012-07" db="EMBL/GenBank/DDBJ databases">
        <title>The Genome Sequence of Fusobacterium ulcerans 12_1B.</title>
        <authorList>
            <consortium name="The Broad Institute Genome Sequencing Platform"/>
            <person name="Earl A."/>
            <person name="Ward D."/>
            <person name="Feldgarden M."/>
            <person name="Gevers D."/>
            <person name="Strauss J."/>
            <person name="Ambrose C.E."/>
            <person name="Allen-Vercoe E."/>
            <person name="Walker B."/>
            <person name="Young S.K."/>
            <person name="Zeng Q."/>
            <person name="Gargeya S."/>
            <person name="Fitzgerald M."/>
            <person name="Haas B."/>
            <person name="Abouelleil A."/>
            <person name="Alvarado L."/>
            <person name="Arachchi H.M."/>
            <person name="Berlin A.M."/>
            <person name="Chapman S.B."/>
            <person name="Goldberg J."/>
            <person name="Griggs A."/>
            <person name="Gujja S."/>
            <person name="Hansen M."/>
            <person name="Howarth C."/>
            <person name="Imamovic A."/>
            <person name="Larimer J."/>
            <person name="McCowen C."/>
            <person name="Montmayeur A."/>
            <person name="Murphy C."/>
            <person name="Neiman D."/>
            <person name="Pearson M."/>
            <person name="Priest M."/>
            <person name="Roberts A."/>
            <person name="Saif S."/>
            <person name="Shea T."/>
            <person name="Sisk P."/>
            <person name="Sykes S."/>
            <person name="Wortman J."/>
            <person name="Nusbaum C."/>
            <person name="Birren B."/>
        </authorList>
    </citation>
    <scope>NUCLEOTIDE SEQUENCE [LARGE SCALE GENOMIC DNA]</scope>
    <source>
        <strain evidence="2 3">12_1B</strain>
    </source>
</reference>
<sequence length="144" mass="16782">MIKEFDGSLKMAEELLLIDNESFHDIPYTSEMLCEKIKKNDHYKVFVYYEENIPVAYLGLLYVSNLHYDGMWVDLIAVRKAFQNRAIGKKLLKYAEKKAGENGLEILTGLVKSDNMPSLTMFKRAEFTHDDIGFKLFMKDIEKK</sequence>
<dbReference type="HOGENOM" id="CLU_1934976_0_0_0"/>
<dbReference type="EMBL" id="AGWJ02000034">
    <property type="protein sequence ID" value="EHO77414.1"/>
    <property type="molecule type" value="Genomic_DNA"/>
</dbReference>
<dbReference type="BioCyc" id="FSP457404-HMP:GTSQ-3461-MONOMER"/>
<feature type="domain" description="N-acetyltransferase" evidence="1">
    <location>
        <begin position="1"/>
        <end position="144"/>
    </location>
</feature>
<gene>
    <name evidence="2" type="ORF">HMPREF0402_03407</name>
</gene>
<dbReference type="InterPro" id="IPR016181">
    <property type="entry name" value="Acyl_CoA_acyltransferase"/>
</dbReference>
<dbReference type="CDD" id="cd04301">
    <property type="entry name" value="NAT_SF"/>
    <property type="match status" value="1"/>
</dbReference>
<evidence type="ECO:0000259" key="1">
    <source>
        <dbReference type="PROSITE" id="PS51186"/>
    </source>
</evidence>
<keyword evidence="3" id="KW-1185">Reference proteome</keyword>
<dbReference type="AlphaFoldDB" id="H1PYB4"/>
<dbReference type="SUPFAM" id="SSF55729">
    <property type="entry name" value="Acyl-CoA N-acyltransferases (Nat)"/>
    <property type="match status" value="1"/>
</dbReference>
<dbReference type="Gene3D" id="3.40.630.30">
    <property type="match status" value="1"/>
</dbReference>
<evidence type="ECO:0000313" key="2">
    <source>
        <dbReference type="EMBL" id="EHO77414.1"/>
    </source>
</evidence>
<name>H1PYB4_9FUSO</name>
<dbReference type="RefSeq" id="WP_008699328.1">
    <property type="nucleotide sequence ID" value="NZ_KE161011.1"/>
</dbReference>
<dbReference type="Pfam" id="PF00583">
    <property type="entry name" value="Acetyltransf_1"/>
    <property type="match status" value="1"/>
</dbReference>
<comment type="caution">
    <text evidence="2">The sequence shown here is derived from an EMBL/GenBank/DDBJ whole genome shotgun (WGS) entry which is preliminary data.</text>
</comment>
<dbReference type="PATRIC" id="fig|457404.5.peg.3404"/>
<protein>
    <recommendedName>
        <fullName evidence="1">N-acetyltransferase domain-containing protein</fullName>
    </recommendedName>
</protein>
<dbReference type="InterPro" id="IPR000182">
    <property type="entry name" value="GNAT_dom"/>
</dbReference>
<proteinExistence type="predicted"/>
<accession>H1PYB4</accession>
<evidence type="ECO:0000313" key="3">
    <source>
        <dbReference type="Proteomes" id="UP000003233"/>
    </source>
</evidence>
<dbReference type="GO" id="GO:0016747">
    <property type="term" value="F:acyltransferase activity, transferring groups other than amino-acyl groups"/>
    <property type="evidence" value="ECO:0007669"/>
    <property type="project" value="InterPro"/>
</dbReference>
<organism evidence="2 3">
    <name type="scientific">Fusobacterium ulcerans 12-1B</name>
    <dbReference type="NCBI Taxonomy" id="457404"/>
    <lineage>
        <taxon>Bacteria</taxon>
        <taxon>Fusobacteriati</taxon>
        <taxon>Fusobacteriota</taxon>
        <taxon>Fusobacteriia</taxon>
        <taxon>Fusobacteriales</taxon>
        <taxon>Fusobacteriaceae</taxon>
        <taxon>Fusobacterium</taxon>
    </lineage>
</organism>
<dbReference type="Proteomes" id="UP000003233">
    <property type="component" value="Unassembled WGS sequence"/>
</dbReference>
<dbReference type="PROSITE" id="PS51186">
    <property type="entry name" value="GNAT"/>
    <property type="match status" value="1"/>
</dbReference>